<sequence length="67" mass="6811">MASGRAGNSVELLFGCSLAAGGPQPNGPGGRINARTDAVWQNSAGRGVRLAAEAPGLVACRKKQLYD</sequence>
<dbReference type="AlphaFoldDB" id="A0A5K7XJQ1"/>
<gene>
    <name evidence="1" type="ORF">PLANPX_2721</name>
</gene>
<keyword evidence="2" id="KW-1185">Reference proteome</keyword>
<dbReference type="Proteomes" id="UP000326837">
    <property type="component" value="Chromosome"/>
</dbReference>
<name>A0A5K7XJQ1_9BACT</name>
<protein>
    <submittedName>
        <fullName evidence="1">Uncharacterized protein</fullName>
    </submittedName>
</protein>
<accession>A0A5K7XJQ1</accession>
<dbReference type="KEGG" id="lpav:PLANPX_2721"/>
<dbReference type="EMBL" id="AP021861">
    <property type="protein sequence ID" value="BBO33109.1"/>
    <property type="molecule type" value="Genomic_DNA"/>
</dbReference>
<reference evidence="2" key="1">
    <citation type="submission" date="2019-10" db="EMBL/GenBank/DDBJ databases">
        <title>Lacipirellula parvula gen. nov., sp. nov., representing a lineage of planctomycetes widespread in freshwater anoxic habitats, and description of the family Lacipirellulaceae.</title>
        <authorList>
            <person name="Dedysh S.N."/>
            <person name="Kulichevskaya I.S."/>
            <person name="Beletsky A.V."/>
            <person name="Rakitin A.L."/>
            <person name="Mardanov A.V."/>
            <person name="Ivanova A.A."/>
            <person name="Saltykova V.X."/>
            <person name="Rijpstra W.I.C."/>
            <person name="Sinninghe Damste J.S."/>
            <person name="Ravin N.V."/>
        </authorList>
    </citation>
    <scope>NUCLEOTIDE SEQUENCE [LARGE SCALE GENOMIC DNA]</scope>
    <source>
        <strain evidence="2">PX69</strain>
    </source>
</reference>
<evidence type="ECO:0000313" key="2">
    <source>
        <dbReference type="Proteomes" id="UP000326837"/>
    </source>
</evidence>
<evidence type="ECO:0000313" key="1">
    <source>
        <dbReference type="EMBL" id="BBO33109.1"/>
    </source>
</evidence>
<proteinExistence type="predicted"/>
<organism evidence="1 2">
    <name type="scientific">Lacipirellula parvula</name>
    <dbReference type="NCBI Taxonomy" id="2650471"/>
    <lineage>
        <taxon>Bacteria</taxon>
        <taxon>Pseudomonadati</taxon>
        <taxon>Planctomycetota</taxon>
        <taxon>Planctomycetia</taxon>
        <taxon>Pirellulales</taxon>
        <taxon>Lacipirellulaceae</taxon>
        <taxon>Lacipirellula</taxon>
    </lineage>
</organism>